<evidence type="ECO:0000313" key="2">
    <source>
        <dbReference type="EMBL" id="KUM90192.1"/>
    </source>
</evidence>
<name>A0A101NBT4_9ACTN</name>
<keyword evidence="1" id="KW-0472">Membrane</keyword>
<accession>A0A101NBT4</accession>
<feature type="transmembrane region" description="Helical" evidence="1">
    <location>
        <begin position="46"/>
        <end position="66"/>
    </location>
</feature>
<dbReference type="Proteomes" id="UP000053039">
    <property type="component" value="Unassembled WGS sequence"/>
</dbReference>
<comment type="caution">
    <text evidence="2">The sequence shown here is derived from an EMBL/GenBank/DDBJ whole genome shotgun (WGS) entry which is preliminary data.</text>
</comment>
<dbReference type="OrthoDB" id="4269952at2"/>
<organism evidence="2 3">
    <name type="scientific">Streptomyces pseudovenezuelae</name>
    <dbReference type="NCBI Taxonomy" id="67350"/>
    <lineage>
        <taxon>Bacteria</taxon>
        <taxon>Bacillati</taxon>
        <taxon>Actinomycetota</taxon>
        <taxon>Actinomycetes</taxon>
        <taxon>Kitasatosporales</taxon>
        <taxon>Streptomycetaceae</taxon>
        <taxon>Streptomyces</taxon>
        <taxon>Streptomyces aurantiacus group</taxon>
    </lineage>
</organism>
<evidence type="ECO:0000256" key="1">
    <source>
        <dbReference type="SAM" id="Phobius"/>
    </source>
</evidence>
<dbReference type="RefSeq" id="WP_031047289.1">
    <property type="nucleotide sequence ID" value="NZ_CP108992.1"/>
</dbReference>
<keyword evidence="1" id="KW-0812">Transmembrane</keyword>
<keyword evidence="1" id="KW-1133">Transmembrane helix</keyword>
<evidence type="ECO:0000313" key="3">
    <source>
        <dbReference type="Proteomes" id="UP000053039"/>
    </source>
</evidence>
<feature type="transmembrane region" description="Helical" evidence="1">
    <location>
        <begin position="21"/>
        <end position="40"/>
    </location>
</feature>
<protein>
    <submittedName>
        <fullName evidence="2">Uncharacterized protein</fullName>
    </submittedName>
</protein>
<dbReference type="AlphaFoldDB" id="A0A101NBT4"/>
<sequence length="81" mass="8877">MVEQQQRKTVGREWEVKRRRAGIVSFVAGLVATLAFFAFCPGLPHVIDWGAILVALAVGGLARWACQSWLAKAAKESPEEP</sequence>
<gene>
    <name evidence="2" type="ORF">AQI94_04405</name>
</gene>
<proteinExistence type="predicted"/>
<reference evidence="2 3" key="1">
    <citation type="submission" date="2015-10" db="EMBL/GenBank/DDBJ databases">
        <title>Draft genome sequence of Streptomyces pseudovenezuelae DSM 40212, type strain for the species Streptomyces pseudovenezuelae.</title>
        <authorList>
            <person name="Ruckert C."/>
            <person name="Winkler A."/>
            <person name="Kalinowski J."/>
            <person name="Kampfer P."/>
            <person name="Glaeser S."/>
        </authorList>
    </citation>
    <scope>NUCLEOTIDE SEQUENCE [LARGE SCALE GENOMIC DNA]</scope>
    <source>
        <strain evidence="2 3">DSM 40212</strain>
    </source>
</reference>
<dbReference type="EMBL" id="LMWM01000004">
    <property type="protein sequence ID" value="KUM90192.1"/>
    <property type="molecule type" value="Genomic_DNA"/>
</dbReference>